<gene>
    <name evidence="2" type="ORF">HMPREF1577_00177</name>
</gene>
<dbReference type="HOGENOM" id="CLU_3234094_0_0_11"/>
<organism evidence="2 3">
    <name type="scientific">Gardnerella pickettii JCP8017A</name>
    <dbReference type="NCBI Taxonomy" id="1261062"/>
    <lineage>
        <taxon>Bacteria</taxon>
        <taxon>Bacillati</taxon>
        <taxon>Actinomycetota</taxon>
        <taxon>Actinomycetes</taxon>
        <taxon>Bifidobacteriales</taxon>
        <taxon>Bifidobacteriaceae</taxon>
        <taxon>Gardnerella</taxon>
        <taxon>Gardnerella pickettii</taxon>
    </lineage>
</organism>
<evidence type="ECO:0000256" key="1">
    <source>
        <dbReference type="SAM" id="Phobius"/>
    </source>
</evidence>
<evidence type="ECO:0000313" key="2">
    <source>
        <dbReference type="EMBL" id="EPI53305.1"/>
    </source>
</evidence>
<keyword evidence="1" id="KW-0472">Membrane</keyword>
<keyword evidence="1" id="KW-0812">Transmembrane</keyword>
<accession>T2PMB9</accession>
<proteinExistence type="predicted"/>
<dbReference type="PATRIC" id="fig|1261062.4.peg.162"/>
<feature type="transmembrane region" description="Helical" evidence="1">
    <location>
        <begin position="15"/>
        <end position="33"/>
    </location>
</feature>
<evidence type="ECO:0000313" key="3">
    <source>
        <dbReference type="Proteomes" id="UP000015779"/>
    </source>
</evidence>
<keyword evidence="1" id="KW-1133">Transmembrane helix</keyword>
<dbReference type="AlphaFoldDB" id="T2PMB9"/>
<dbReference type="PROSITE" id="PS51257">
    <property type="entry name" value="PROKAR_LIPOPROTEIN"/>
    <property type="match status" value="1"/>
</dbReference>
<name>T2PMB9_9BIFI</name>
<dbReference type="Proteomes" id="UP000015779">
    <property type="component" value="Unassembled WGS sequence"/>
</dbReference>
<dbReference type="EMBL" id="ATJN01000008">
    <property type="protein sequence ID" value="EPI53305.1"/>
    <property type="molecule type" value="Genomic_DNA"/>
</dbReference>
<comment type="caution">
    <text evidence="2">The sequence shown here is derived from an EMBL/GenBank/DDBJ whole genome shotgun (WGS) entry which is preliminary data.</text>
</comment>
<sequence>MLLRLHYCVYVIEDFVVMSCNILLAISCLRYLCLYANNAFITK</sequence>
<protein>
    <submittedName>
        <fullName evidence="2">Uncharacterized protein</fullName>
    </submittedName>
</protein>
<reference evidence="2 3" key="1">
    <citation type="submission" date="2013-06" db="EMBL/GenBank/DDBJ databases">
        <authorList>
            <person name="Weinstock G."/>
            <person name="Sodergren E."/>
            <person name="Lobos E.A."/>
            <person name="Fulton L."/>
            <person name="Fulton R."/>
            <person name="Courtney L."/>
            <person name="Fronick C."/>
            <person name="O'Laughlin M."/>
            <person name="Godfrey J."/>
            <person name="Wilson R.M."/>
            <person name="Miner T."/>
            <person name="Farmer C."/>
            <person name="Delehaunty K."/>
            <person name="Cordes M."/>
            <person name="Minx P."/>
            <person name="Tomlinson C."/>
            <person name="Chen J."/>
            <person name="Wollam A."/>
            <person name="Pepin K.H."/>
            <person name="Bhonagiri V."/>
            <person name="Zhang X."/>
            <person name="Warren W."/>
            <person name="Mitreva M."/>
            <person name="Mardis E.R."/>
            <person name="Wilson R.K."/>
        </authorList>
    </citation>
    <scope>NUCLEOTIDE SEQUENCE [LARGE SCALE GENOMIC DNA]</scope>
    <source>
        <strain evidence="2 3">JCP8017A</strain>
    </source>
</reference>